<feature type="binding site" evidence="5">
    <location>
        <position position="362"/>
    </location>
    <ligand>
        <name>substrate</name>
    </ligand>
</feature>
<sequence>MKLFGTMKVNEKGELEIGGCSAIALAKEFGTPLYVMDENLIRENCKQFKKAFAQEGMVTEVIYASKAFLNMAMCRLIQEEGLGLDVVSGGEMYTAFKAGFPMEKVYFHGNNKTEDELEMALTHGVGTIIVDNQHEMKILHGLCNRKNQRIDILLRVNPGIEAHTHAYIQTATHDSKFGESIYDEKLGDIIRFAQTSEYLRLKGFHCHIGSQIFEEKSFYGAVEVMVAFLQQVKEQYGFETEALNLGGGFGIYYSNGDDPVDVEACLSTMLKLLKAGAHTAGIRIPKVMIEPGRAIVGNAGCTLYGVGNVKETYGGKKYVFVDGGMTDNPRTALYGAVYEAGVANRMNAQPEERVTIAGKCCESGDIIIHGIDLPKVQGGDIICVASTGAYNYTMASNYNRIPRPAVVFVKEGKAKIVVKRETYDDVIRNDFAD</sequence>
<dbReference type="Pfam" id="PF00278">
    <property type="entry name" value="Orn_DAP_Arg_deC"/>
    <property type="match status" value="1"/>
</dbReference>
<dbReference type="Pfam" id="PF02784">
    <property type="entry name" value="Orn_Arg_deC_N"/>
    <property type="match status" value="1"/>
</dbReference>
<dbReference type="Proteomes" id="UP000070456">
    <property type="component" value="Unassembled WGS sequence"/>
</dbReference>
<feature type="modified residue" description="N6-(pyridoxal phosphate)lysine" evidence="5 7">
    <location>
        <position position="66"/>
    </location>
</feature>
<dbReference type="RefSeq" id="WP_068555285.1">
    <property type="nucleotide sequence ID" value="NZ_LOEE01000026.1"/>
</dbReference>
<protein>
    <recommendedName>
        <fullName evidence="5 6">Diaminopimelate decarboxylase</fullName>
        <shortName evidence="5">DAP decarboxylase</shortName>
        <shortName evidence="5">DAPDC</shortName>
        <ecNumber evidence="5 6">4.1.1.20</ecNumber>
    </recommendedName>
</protein>
<dbReference type="PANTHER" id="PTHR43727">
    <property type="entry name" value="DIAMINOPIMELATE DECARBOXYLASE"/>
    <property type="match status" value="1"/>
</dbReference>
<feature type="active site" description="Proton donor" evidence="7">
    <location>
        <position position="361"/>
    </location>
</feature>
<evidence type="ECO:0000313" key="12">
    <source>
        <dbReference type="Proteomes" id="UP000070456"/>
    </source>
</evidence>
<dbReference type="STRING" id="520762.AN619_09070"/>
<dbReference type="PRINTS" id="PR01181">
    <property type="entry name" value="DAPDCRBXLASE"/>
</dbReference>
<comment type="caution">
    <text evidence="11">The sequence shown here is derived from an EMBL/GenBank/DDBJ whole genome shotgun (WGS) entry which is preliminary data.</text>
</comment>
<dbReference type="CDD" id="cd06828">
    <property type="entry name" value="PLPDE_III_DapDC"/>
    <property type="match status" value="1"/>
</dbReference>
<dbReference type="UniPathway" id="UPA00034">
    <property type="reaction ID" value="UER00027"/>
</dbReference>
<dbReference type="GO" id="GO:0009089">
    <property type="term" value="P:lysine biosynthetic process via diaminopimelate"/>
    <property type="evidence" value="ECO:0007669"/>
    <property type="project" value="UniProtKB-UniRule"/>
</dbReference>
<keyword evidence="3 5" id="KW-0663">Pyridoxal phosphate</keyword>
<dbReference type="PATRIC" id="fig|520762.4.peg.1012"/>
<proteinExistence type="inferred from homology"/>
<comment type="cofactor">
    <cofactor evidence="1 5 7 8">
        <name>pyridoxal 5'-phosphate</name>
        <dbReference type="ChEBI" id="CHEBI:597326"/>
    </cofactor>
</comment>
<feature type="domain" description="Orn/DAP/Arg decarboxylase 2 C-terminal" evidence="9">
    <location>
        <begin position="34"/>
        <end position="388"/>
    </location>
</feature>
<evidence type="ECO:0000256" key="2">
    <source>
        <dbReference type="ARBA" id="ARBA00022793"/>
    </source>
</evidence>
<dbReference type="HAMAP" id="MF_02120">
    <property type="entry name" value="LysA"/>
    <property type="match status" value="1"/>
</dbReference>
<comment type="subunit">
    <text evidence="5">Homodimer.</text>
</comment>
<dbReference type="SUPFAM" id="SSF51419">
    <property type="entry name" value="PLP-binding barrel"/>
    <property type="match status" value="1"/>
</dbReference>
<comment type="similarity">
    <text evidence="5">Belongs to the Orn/Lys/Arg decarboxylase class-II family. LysA subfamily.</text>
</comment>
<evidence type="ECO:0000259" key="9">
    <source>
        <dbReference type="Pfam" id="PF00278"/>
    </source>
</evidence>
<feature type="binding site" evidence="5">
    <location>
        <position position="334"/>
    </location>
    <ligand>
        <name>substrate</name>
    </ligand>
</feature>
<dbReference type="InterPro" id="IPR002986">
    <property type="entry name" value="DAP_deCOOHase_LysA"/>
</dbReference>
<evidence type="ECO:0000256" key="4">
    <source>
        <dbReference type="ARBA" id="ARBA00023239"/>
    </source>
</evidence>
<evidence type="ECO:0000256" key="3">
    <source>
        <dbReference type="ARBA" id="ARBA00022898"/>
    </source>
</evidence>
<dbReference type="InterPro" id="IPR009006">
    <property type="entry name" value="Ala_racemase/Decarboxylase_C"/>
</dbReference>
<keyword evidence="2 5" id="KW-0210">Decarboxylase</keyword>
<comment type="pathway">
    <text evidence="5 8">Amino-acid biosynthesis; L-lysine biosynthesis via DAP pathway; L-lysine from DL-2,6-diaminopimelate: step 1/1.</text>
</comment>
<keyword evidence="4 5" id="KW-0456">Lyase</keyword>
<keyword evidence="5 8" id="KW-0457">Lysine biosynthesis</keyword>
<feature type="binding site" evidence="5">
    <location>
        <position position="390"/>
    </location>
    <ligand>
        <name>pyridoxal 5'-phosphate</name>
        <dbReference type="ChEBI" id="CHEBI:597326"/>
    </ligand>
</feature>
<feature type="binding site" evidence="5">
    <location>
        <position position="293"/>
    </location>
    <ligand>
        <name>substrate</name>
    </ligand>
</feature>
<dbReference type="NCBIfam" id="TIGR01048">
    <property type="entry name" value="lysA"/>
    <property type="match status" value="1"/>
</dbReference>
<dbReference type="EMBL" id="LOEE01000026">
    <property type="protein sequence ID" value="KXG76582.1"/>
    <property type="molecule type" value="Genomic_DNA"/>
</dbReference>
<feature type="domain" description="Orn/DAP/Arg decarboxylase 2 N-terminal" evidence="10">
    <location>
        <begin position="40"/>
        <end position="297"/>
    </location>
</feature>
<dbReference type="SUPFAM" id="SSF50621">
    <property type="entry name" value="Alanine racemase C-terminal domain-like"/>
    <property type="match status" value="1"/>
</dbReference>
<feature type="binding site" evidence="5">
    <location>
        <position position="390"/>
    </location>
    <ligand>
        <name>substrate</name>
    </ligand>
</feature>
<dbReference type="InterPro" id="IPR000183">
    <property type="entry name" value="Orn/DAP/Arg_de-COase"/>
</dbReference>
<evidence type="ECO:0000256" key="8">
    <source>
        <dbReference type="RuleBase" id="RU003738"/>
    </source>
</evidence>
<dbReference type="InterPro" id="IPR029066">
    <property type="entry name" value="PLP-binding_barrel"/>
</dbReference>
<feature type="binding site" evidence="5">
    <location>
        <begin position="290"/>
        <end position="293"/>
    </location>
    <ligand>
        <name>pyridoxal 5'-phosphate</name>
        <dbReference type="ChEBI" id="CHEBI:597326"/>
    </ligand>
</feature>
<dbReference type="FunFam" id="3.20.20.10:FF:000003">
    <property type="entry name" value="Diaminopimelate decarboxylase"/>
    <property type="match status" value="1"/>
</dbReference>
<dbReference type="InterPro" id="IPR022644">
    <property type="entry name" value="De-COase2_N"/>
</dbReference>
<reference evidence="11 12" key="1">
    <citation type="submission" date="2015-12" db="EMBL/GenBank/DDBJ databases">
        <title>Draft genome sequence of the thermoanaerobe Thermotalea metallivorans, an isolate from the runoff channel of the Great Artesian Basin, Australia.</title>
        <authorList>
            <person name="Patel B.K."/>
        </authorList>
    </citation>
    <scope>NUCLEOTIDE SEQUENCE [LARGE SCALE GENOMIC DNA]</scope>
    <source>
        <strain evidence="11 12">B2-1</strain>
    </source>
</reference>
<feature type="binding site" evidence="5">
    <location>
        <position position="248"/>
    </location>
    <ligand>
        <name>pyridoxal 5'-phosphate</name>
        <dbReference type="ChEBI" id="CHEBI:597326"/>
    </ligand>
</feature>
<accession>A0A140L7Q7</accession>
<evidence type="ECO:0000256" key="5">
    <source>
        <dbReference type="HAMAP-Rule" id="MF_02120"/>
    </source>
</evidence>
<organism evidence="11 12">
    <name type="scientific">Thermotalea metallivorans</name>
    <dbReference type="NCBI Taxonomy" id="520762"/>
    <lineage>
        <taxon>Bacteria</taxon>
        <taxon>Bacillati</taxon>
        <taxon>Bacillota</taxon>
        <taxon>Clostridia</taxon>
        <taxon>Peptostreptococcales</taxon>
        <taxon>Thermotaleaceae</taxon>
        <taxon>Thermotalea</taxon>
    </lineage>
</organism>
<dbReference type="OrthoDB" id="9802241at2"/>
<dbReference type="Gene3D" id="2.40.37.10">
    <property type="entry name" value="Lyase, Ornithine Decarboxylase, Chain A, domain 1"/>
    <property type="match status" value="1"/>
</dbReference>
<dbReference type="PRINTS" id="PR01179">
    <property type="entry name" value="ODADCRBXLASE"/>
</dbReference>
<dbReference type="PANTHER" id="PTHR43727:SF2">
    <property type="entry name" value="GROUP IV DECARBOXYLASE"/>
    <property type="match status" value="1"/>
</dbReference>
<dbReference type="InterPro" id="IPR022643">
    <property type="entry name" value="De-COase2_C"/>
</dbReference>
<evidence type="ECO:0000259" key="10">
    <source>
        <dbReference type="Pfam" id="PF02784"/>
    </source>
</evidence>
<evidence type="ECO:0000256" key="1">
    <source>
        <dbReference type="ARBA" id="ARBA00001933"/>
    </source>
</evidence>
<evidence type="ECO:0000256" key="7">
    <source>
        <dbReference type="PIRSR" id="PIRSR600183-50"/>
    </source>
</evidence>
<dbReference type="GO" id="GO:0030170">
    <property type="term" value="F:pyridoxal phosphate binding"/>
    <property type="evidence" value="ECO:0007669"/>
    <property type="project" value="UniProtKB-UniRule"/>
</dbReference>
<dbReference type="GO" id="GO:0008836">
    <property type="term" value="F:diaminopimelate decarboxylase activity"/>
    <property type="evidence" value="ECO:0007669"/>
    <property type="project" value="UniProtKB-UniRule"/>
</dbReference>
<name>A0A140L7Q7_9FIRM</name>
<keyword evidence="5" id="KW-0028">Amino-acid biosynthesis</keyword>
<gene>
    <name evidence="5 11" type="primary">lysA</name>
    <name evidence="11" type="ORF">AN619_09070</name>
</gene>
<feature type="binding site" evidence="5">
    <location>
        <position position="330"/>
    </location>
    <ligand>
        <name>substrate</name>
    </ligand>
</feature>
<evidence type="ECO:0000256" key="6">
    <source>
        <dbReference type="NCBIfam" id="TIGR01048"/>
    </source>
</evidence>
<comment type="catalytic activity">
    <reaction evidence="5 8">
        <text>meso-2,6-diaminopimelate + H(+) = L-lysine + CO2</text>
        <dbReference type="Rhea" id="RHEA:15101"/>
        <dbReference type="ChEBI" id="CHEBI:15378"/>
        <dbReference type="ChEBI" id="CHEBI:16526"/>
        <dbReference type="ChEBI" id="CHEBI:32551"/>
        <dbReference type="ChEBI" id="CHEBI:57791"/>
        <dbReference type="EC" id="4.1.1.20"/>
    </reaction>
</comment>
<dbReference type="Gene3D" id="3.20.20.10">
    <property type="entry name" value="Alanine racemase"/>
    <property type="match status" value="1"/>
</dbReference>
<keyword evidence="12" id="KW-1185">Reference proteome</keyword>
<dbReference type="EC" id="4.1.1.20" evidence="5 6"/>
<evidence type="ECO:0000313" key="11">
    <source>
        <dbReference type="EMBL" id="KXG76582.1"/>
    </source>
</evidence>
<comment type="function">
    <text evidence="5">Specifically catalyzes the decarboxylation of meso-diaminopimelate (meso-DAP) to L-lysine.</text>
</comment>
<dbReference type="AlphaFoldDB" id="A0A140L7Q7"/>